<dbReference type="GO" id="GO:0004674">
    <property type="term" value="F:protein serine/threonine kinase activity"/>
    <property type="evidence" value="ECO:0007669"/>
    <property type="project" value="UniProtKB-KW"/>
</dbReference>
<feature type="domain" description="Protein kinase" evidence="10">
    <location>
        <begin position="1"/>
        <end position="104"/>
    </location>
</feature>
<dbReference type="InterPro" id="IPR000719">
    <property type="entry name" value="Prot_kinase_dom"/>
</dbReference>
<evidence type="ECO:0000256" key="7">
    <source>
        <dbReference type="ARBA" id="ARBA00022840"/>
    </source>
</evidence>
<keyword evidence="6" id="KW-0418">Kinase</keyword>
<evidence type="ECO:0000256" key="8">
    <source>
        <dbReference type="ARBA" id="ARBA00047899"/>
    </source>
</evidence>
<evidence type="ECO:0000313" key="11">
    <source>
        <dbReference type="EMBL" id="KAK9971546.1"/>
    </source>
</evidence>
<dbReference type="GO" id="GO:0005524">
    <property type="term" value="F:ATP binding"/>
    <property type="evidence" value="ECO:0007669"/>
    <property type="project" value="UniProtKB-KW"/>
</dbReference>
<comment type="catalytic activity">
    <reaction evidence="9">
        <text>L-seryl-[protein] + ATP = O-phospho-L-seryl-[protein] + ADP + H(+)</text>
        <dbReference type="Rhea" id="RHEA:17989"/>
        <dbReference type="Rhea" id="RHEA-COMP:9863"/>
        <dbReference type="Rhea" id="RHEA-COMP:11604"/>
        <dbReference type="ChEBI" id="CHEBI:15378"/>
        <dbReference type="ChEBI" id="CHEBI:29999"/>
        <dbReference type="ChEBI" id="CHEBI:30616"/>
        <dbReference type="ChEBI" id="CHEBI:83421"/>
        <dbReference type="ChEBI" id="CHEBI:456216"/>
        <dbReference type="EC" id="2.7.11.1"/>
    </reaction>
</comment>
<keyword evidence="5" id="KW-0547">Nucleotide-binding</keyword>
<dbReference type="GO" id="GO:0043066">
    <property type="term" value="P:negative regulation of apoptotic process"/>
    <property type="evidence" value="ECO:0007669"/>
    <property type="project" value="TreeGrafter"/>
</dbReference>
<protein>
    <recommendedName>
        <fullName evidence="2">non-specific serine/threonine protein kinase</fullName>
        <ecNumber evidence="2">2.7.11.1</ecNumber>
    </recommendedName>
</protein>
<comment type="similarity">
    <text evidence="1">Belongs to the protein kinase superfamily. CAMK Ser/Thr protein kinase family. PIM subfamily.</text>
</comment>
<dbReference type="Proteomes" id="UP001479290">
    <property type="component" value="Unassembled WGS sequence"/>
</dbReference>
<dbReference type="InterPro" id="IPR011009">
    <property type="entry name" value="Kinase-like_dom_sf"/>
</dbReference>
<dbReference type="GO" id="GO:0007346">
    <property type="term" value="P:regulation of mitotic cell cycle"/>
    <property type="evidence" value="ECO:0007669"/>
    <property type="project" value="TreeGrafter"/>
</dbReference>
<keyword evidence="4" id="KW-0808">Transferase</keyword>
<proteinExistence type="inferred from homology"/>
<dbReference type="AlphaFoldDB" id="A0AAW2AFP9"/>
<evidence type="ECO:0000259" key="10">
    <source>
        <dbReference type="PROSITE" id="PS50011"/>
    </source>
</evidence>
<dbReference type="EMBL" id="JAWDJR010000007">
    <property type="protein sequence ID" value="KAK9971546.1"/>
    <property type="molecule type" value="Genomic_DNA"/>
</dbReference>
<accession>A0AAW2AFP9</accession>
<keyword evidence="3" id="KW-0723">Serine/threonine-protein kinase</keyword>
<evidence type="ECO:0000313" key="12">
    <source>
        <dbReference type="Proteomes" id="UP001479290"/>
    </source>
</evidence>
<organism evidence="11 12">
    <name type="scientific">Culter alburnus</name>
    <name type="common">Topmouth culter</name>
    <dbReference type="NCBI Taxonomy" id="194366"/>
    <lineage>
        <taxon>Eukaryota</taxon>
        <taxon>Metazoa</taxon>
        <taxon>Chordata</taxon>
        <taxon>Craniata</taxon>
        <taxon>Vertebrata</taxon>
        <taxon>Euteleostomi</taxon>
        <taxon>Actinopterygii</taxon>
        <taxon>Neopterygii</taxon>
        <taxon>Teleostei</taxon>
        <taxon>Ostariophysi</taxon>
        <taxon>Cypriniformes</taxon>
        <taxon>Xenocyprididae</taxon>
        <taxon>Xenocypridinae</taxon>
        <taxon>Culter</taxon>
    </lineage>
</organism>
<dbReference type="InterPro" id="IPR051138">
    <property type="entry name" value="PIM_Ser/Thr_kinase"/>
</dbReference>
<evidence type="ECO:0000256" key="6">
    <source>
        <dbReference type="ARBA" id="ARBA00022777"/>
    </source>
</evidence>
<evidence type="ECO:0000256" key="3">
    <source>
        <dbReference type="ARBA" id="ARBA00022527"/>
    </source>
</evidence>
<keyword evidence="7" id="KW-0067">ATP-binding</keyword>
<dbReference type="PANTHER" id="PTHR22984">
    <property type="entry name" value="SERINE/THREONINE-PROTEIN KINASE PIM"/>
    <property type="match status" value="1"/>
</dbReference>
<evidence type="ECO:0000256" key="5">
    <source>
        <dbReference type="ARBA" id="ARBA00022741"/>
    </source>
</evidence>
<evidence type="ECO:0000256" key="2">
    <source>
        <dbReference type="ARBA" id="ARBA00012513"/>
    </source>
</evidence>
<dbReference type="SUPFAM" id="SSF56112">
    <property type="entry name" value="Protein kinase-like (PK-like)"/>
    <property type="match status" value="1"/>
</dbReference>
<dbReference type="PROSITE" id="PS50011">
    <property type="entry name" value="PROTEIN_KINASE_DOM"/>
    <property type="match status" value="1"/>
</dbReference>
<evidence type="ECO:0000256" key="1">
    <source>
        <dbReference type="ARBA" id="ARBA00005505"/>
    </source>
</evidence>
<comment type="caution">
    <text evidence="11">The sequence shown here is derived from an EMBL/GenBank/DDBJ whole genome shotgun (WGS) entry which is preliminary data.</text>
</comment>
<evidence type="ECO:0000256" key="4">
    <source>
        <dbReference type="ARBA" id="ARBA00022679"/>
    </source>
</evidence>
<gene>
    <name evidence="11" type="ORF">ABG768_024908</name>
</gene>
<dbReference type="Gene3D" id="1.10.510.10">
    <property type="entry name" value="Transferase(Phosphotransferase) domain 1"/>
    <property type="match status" value="1"/>
</dbReference>
<name>A0AAW2AFP9_CULAL</name>
<dbReference type="GO" id="GO:0005737">
    <property type="term" value="C:cytoplasm"/>
    <property type="evidence" value="ECO:0007669"/>
    <property type="project" value="TreeGrafter"/>
</dbReference>
<dbReference type="EC" id="2.7.11.1" evidence="2"/>
<comment type="catalytic activity">
    <reaction evidence="8">
        <text>L-threonyl-[protein] + ATP = O-phospho-L-threonyl-[protein] + ADP + H(+)</text>
        <dbReference type="Rhea" id="RHEA:46608"/>
        <dbReference type="Rhea" id="RHEA-COMP:11060"/>
        <dbReference type="Rhea" id="RHEA-COMP:11605"/>
        <dbReference type="ChEBI" id="CHEBI:15378"/>
        <dbReference type="ChEBI" id="CHEBI:30013"/>
        <dbReference type="ChEBI" id="CHEBI:30616"/>
        <dbReference type="ChEBI" id="CHEBI:61977"/>
        <dbReference type="ChEBI" id="CHEBI:456216"/>
        <dbReference type="EC" id="2.7.11.1"/>
    </reaction>
</comment>
<keyword evidence="12" id="KW-1185">Reference proteome</keyword>
<reference evidence="11 12" key="1">
    <citation type="submission" date="2024-05" db="EMBL/GenBank/DDBJ databases">
        <title>A high-quality chromosomal-level genome assembly of Topmouth culter (Culter alburnus).</title>
        <authorList>
            <person name="Zhao H."/>
        </authorList>
    </citation>
    <scope>NUCLEOTIDE SEQUENCE [LARGE SCALE GENOMIC DNA]</scope>
    <source>
        <strain evidence="11">CATC2023</strain>
        <tissue evidence="11">Muscle</tissue>
    </source>
</reference>
<evidence type="ECO:0000256" key="9">
    <source>
        <dbReference type="ARBA" id="ARBA00048679"/>
    </source>
</evidence>
<sequence length="104" mass="12077">MGQTLFPPGTMMYCPPEYRMKGEFHGKPATVWTLGILLFRMLCGHFPDTSDLYKINMDAWYKPGLTENISPSFCTDCCHLICSLLQQKPERRPDRESIVYHLLF</sequence>
<dbReference type="Pfam" id="PF00069">
    <property type="entry name" value="Pkinase"/>
    <property type="match status" value="1"/>
</dbReference>
<dbReference type="PANTHER" id="PTHR22984:SF11">
    <property type="entry name" value="AURORA KINASE-RELATED"/>
    <property type="match status" value="1"/>
</dbReference>